<evidence type="ECO:0000313" key="11">
    <source>
        <dbReference type="Proteomes" id="UP001165270"/>
    </source>
</evidence>
<reference evidence="10" key="1">
    <citation type="submission" date="2022-03" db="EMBL/GenBank/DDBJ databases">
        <title>Streptomyces 7R015 and 7R016 isolated from Barleria lupulina in Thailand.</title>
        <authorList>
            <person name="Kanchanasin P."/>
            <person name="Phongsopitanun W."/>
            <person name="Tanasupawat S."/>
        </authorList>
    </citation>
    <scope>NUCLEOTIDE SEQUENCE</scope>
    <source>
        <strain evidence="10">7R016</strain>
    </source>
</reference>
<dbReference type="Proteomes" id="UP001165270">
    <property type="component" value="Unassembled WGS sequence"/>
</dbReference>
<comment type="caution">
    <text evidence="10">The sequence shown here is derived from an EMBL/GenBank/DDBJ whole genome shotgun (WGS) entry which is preliminary data.</text>
</comment>
<dbReference type="PANTHER" id="PTHR43442:SF3">
    <property type="entry name" value="GLUCONOKINASE-RELATED"/>
    <property type="match status" value="1"/>
</dbReference>
<dbReference type="RefSeq" id="WP_242713192.1">
    <property type="nucleotide sequence ID" value="NZ_JALDAX010000023.1"/>
</dbReference>
<dbReference type="PANTHER" id="PTHR43442">
    <property type="entry name" value="GLUCONOKINASE-RELATED"/>
    <property type="match status" value="1"/>
</dbReference>
<keyword evidence="7 9" id="KW-0067">ATP-binding</keyword>
<evidence type="ECO:0000313" key="10">
    <source>
        <dbReference type="EMBL" id="MCI3245698.1"/>
    </source>
</evidence>
<evidence type="ECO:0000256" key="7">
    <source>
        <dbReference type="ARBA" id="ARBA00022840"/>
    </source>
</evidence>
<gene>
    <name evidence="10" type="ORF">MQN93_38930</name>
</gene>
<sequence length="175" mass="19069">MASRISEPRLPCIVVVGVSGTGKTTVARLLAERLGLPFADADDAHPPDNIAKMAAGVPLDDADREPWLRVVGQWLHEREEAGTGCVVACSALKRRYRDTLGAACPGVFFLQLTAGRELLEQRLDRRRDHFMPPLLLNSQLAALEPLEPDERGASLDAAPPPDVIAERAVRLLRHA</sequence>
<evidence type="ECO:0000256" key="3">
    <source>
        <dbReference type="ARBA" id="ARBA00012054"/>
    </source>
</evidence>
<dbReference type="SUPFAM" id="SSF52540">
    <property type="entry name" value="P-loop containing nucleoside triphosphate hydrolases"/>
    <property type="match status" value="1"/>
</dbReference>
<organism evidence="10 11">
    <name type="scientific">Streptomyces spinosisporus</name>
    <dbReference type="NCBI Taxonomy" id="2927582"/>
    <lineage>
        <taxon>Bacteria</taxon>
        <taxon>Bacillati</taxon>
        <taxon>Actinomycetota</taxon>
        <taxon>Actinomycetes</taxon>
        <taxon>Kitasatosporales</taxon>
        <taxon>Streptomycetaceae</taxon>
        <taxon>Streptomyces</taxon>
    </lineage>
</organism>
<keyword evidence="4 9" id="KW-0808">Transferase</keyword>
<dbReference type="EC" id="2.7.1.12" evidence="3 9"/>
<dbReference type="NCBIfam" id="TIGR01313">
    <property type="entry name" value="therm_gnt_kin"/>
    <property type="match status" value="1"/>
</dbReference>
<name>A0ABS9XUD4_9ACTN</name>
<protein>
    <recommendedName>
        <fullName evidence="3 9">Gluconokinase</fullName>
        <ecNumber evidence="3 9">2.7.1.12</ecNumber>
    </recommendedName>
</protein>
<dbReference type="InterPro" id="IPR006001">
    <property type="entry name" value="Therm_gnt_kin"/>
</dbReference>
<comment type="similarity">
    <text evidence="2 9">Belongs to the gluconokinase GntK/GntV family.</text>
</comment>
<keyword evidence="6 9" id="KW-0418">Kinase</keyword>
<evidence type="ECO:0000256" key="8">
    <source>
        <dbReference type="ARBA" id="ARBA00048090"/>
    </source>
</evidence>
<keyword evidence="5 9" id="KW-0547">Nucleotide-binding</keyword>
<dbReference type="EMBL" id="JALDAX010000023">
    <property type="protein sequence ID" value="MCI3245698.1"/>
    <property type="molecule type" value="Genomic_DNA"/>
</dbReference>
<dbReference type="Gene3D" id="3.40.50.300">
    <property type="entry name" value="P-loop containing nucleotide triphosphate hydrolases"/>
    <property type="match status" value="1"/>
</dbReference>
<evidence type="ECO:0000256" key="6">
    <source>
        <dbReference type="ARBA" id="ARBA00022777"/>
    </source>
</evidence>
<evidence type="ECO:0000256" key="9">
    <source>
        <dbReference type="RuleBase" id="RU363066"/>
    </source>
</evidence>
<dbReference type="InterPro" id="IPR031322">
    <property type="entry name" value="Shikimate/glucono_kinase"/>
</dbReference>
<dbReference type="InterPro" id="IPR027417">
    <property type="entry name" value="P-loop_NTPase"/>
</dbReference>
<evidence type="ECO:0000256" key="1">
    <source>
        <dbReference type="ARBA" id="ARBA00004761"/>
    </source>
</evidence>
<dbReference type="Pfam" id="PF01202">
    <property type="entry name" value="SKI"/>
    <property type="match status" value="1"/>
</dbReference>
<accession>A0ABS9XUD4</accession>
<comment type="catalytic activity">
    <reaction evidence="8 9">
        <text>D-gluconate + ATP = 6-phospho-D-gluconate + ADP + H(+)</text>
        <dbReference type="Rhea" id="RHEA:19433"/>
        <dbReference type="ChEBI" id="CHEBI:15378"/>
        <dbReference type="ChEBI" id="CHEBI:18391"/>
        <dbReference type="ChEBI" id="CHEBI:30616"/>
        <dbReference type="ChEBI" id="CHEBI:58759"/>
        <dbReference type="ChEBI" id="CHEBI:456216"/>
        <dbReference type="EC" id="2.7.1.12"/>
    </reaction>
</comment>
<evidence type="ECO:0000256" key="2">
    <source>
        <dbReference type="ARBA" id="ARBA00008420"/>
    </source>
</evidence>
<evidence type="ECO:0000256" key="4">
    <source>
        <dbReference type="ARBA" id="ARBA00022679"/>
    </source>
</evidence>
<dbReference type="CDD" id="cd02021">
    <property type="entry name" value="GntK"/>
    <property type="match status" value="1"/>
</dbReference>
<keyword evidence="11" id="KW-1185">Reference proteome</keyword>
<evidence type="ECO:0000256" key="5">
    <source>
        <dbReference type="ARBA" id="ARBA00022741"/>
    </source>
</evidence>
<comment type="pathway">
    <text evidence="1">Carbohydrate acid metabolism.</text>
</comment>
<proteinExistence type="inferred from homology"/>